<dbReference type="Pfam" id="PF00107">
    <property type="entry name" value="ADH_zinc_N"/>
    <property type="match status" value="1"/>
</dbReference>
<keyword evidence="8" id="KW-1185">Reference proteome</keyword>
<evidence type="ECO:0000259" key="6">
    <source>
        <dbReference type="SMART" id="SM00829"/>
    </source>
</evidence>
<comment type="similarity">
    <text evidence="5">Belongs to the zinc-containing alcohol dehydrogenase family.</text>
</comment>
<evidence type="ECO:0000313" key="8">
    <source>
        <dbReference type="Proteomes" id="UP001239626"/>
    </source>
</evidence>
<dbReference type="EMBL" id="JAUSVB010000003">
    <property type="protein sequence ID" value="MDQ0373942.1"/>
    <property type="molecule type" value="Genomic_DNA"/>
</dbReference>
<dbReference type="PANTHER" id="PTHR43401:SF2">
    <property type="entry name" value="L-THREONINE 3-DEHYDROGENASE"/>
    <property type="match status" value="1"/>
</dbReference>
<dbReference type="InterPro" id="IPR020843">
    <property type="entry name" value="ER"/>
</dbReference>
<dbReference type="PANTHER" id="PTHR43401">
    <property type="entry name" value="L-THREONINE 3-DEHYDROGENASE"/>
    <property type="match status" value="1"/>
</dbReference>
<evidence type="ECO:0000256" key="2">
    <source>
        <dbReference type="ARBA" id="ARBA00022723"/>
    </source>
</evidence>
<gene>
    <name evidence="7" type="ORF">J2X26_002263</name>
</gene>
<dbReference type="InterPro" id="IPR050129">
    <property type="entry name" value="Zn_alcohol_dh"/>
</dbReference>
<dbReference type="InterPro" id="IPR013154">
    <property type="entry name" value="ADH-like_N"/>
</dbReference>
<accession>A0ABU0EGI7</accession>
<evidence type="ECO:0000256" key="5">
    <source>
        <dbReference type="RuleBase" id="RU361277"/>
    </source>
</evidence>
<comment type="caution">
    <text evidence="7">The sequence shown here is derived from an EMBL/GenBank/DDBJ whole genome shotgun (WGS) entry which is preliminary data.</text>
</comment>
<keyword evidence="2 5" id="KW-0479">Metal-binding</keyword>
<organism evidence="7 8">
    <name type="scientific">Cellulomonas humilata</name>
    <dbReference type="NCBI Taxonomy" id="144055"/>
    <lineage>
        <taxon>Bacteria</taxon>
        <taxon>Bacillati</taxon>
        <taxon>Actinomycetota</taxon>
        <taxon>Actinomycetes</taxon>
        <taxon>Micrococcales</taxon>
        <taxon>Cellulomonadaceae</taxon>
        <taxon>Cellulomonas</taxon>
    </lineage>
</organism>
<dbReference type="SMART" id="SM00829">
    <property type="entry name" value="PKS_ER"/>
    <property type="match status" value="1"/>
</dbReference>
<dbReference type="SUPFAM" id="SSF50129">
    <property type="entry name" value="GroES-like"/>
    <property type="match status" value="1"/>
</dbReference>
<name>A0ABU0EGI7_9CELL</name>
<comment type="cofactor">
    <cofactor evidence="1 5">
        <name>Zn(2+)</name>
        <dbReference type="ChEBI" id="CHEBI:29105"/>
    </cofactor>
</comment>
<protein>
    <submittedName>
        <fullName evidence="7">2-desacetyl-2-hydroxyethyl bacteriochlorophyllide A dehydrogenase</fullName>
    </submittedName>
</protein>
<dbReference type="RefSeq" id="WP_307492316.1">
    <property type="nucleotide sequence ID" value="NZ_JAUSVB010000003.1"/>
</dbReference>
<dbReference type="InterPro" id="IPR036291">
    <property type="entry name" value="NAD(P)-bd_dom_sf"/>
</dbReference>
<dbReference type="InterPro" id="IPR002328">
    <property type="entry name" value="ADH_Zn_CS"/>
</dbReference>
<dbReference type="Gene3D" id="3.90.180.10">
    <property type="entry name" value="Medium-chain alcohol dehydrogenases, catalytic domain"/>
    <property type="match status" value="1"/>
</dbReference>
<dbReference type="SUPFAM" id="SSF51735">
    <property type="entry name" value="NAD(P)-binding Rossmann-fold domains"/>
    <property type="match status" value="1"/>
</dbReference>
<dbReference type="Gene3D" id="3.40.50.720">
    <property type="entry name" value="NAD(P)-binding Rossmann-like Domain"/>
    <property type="match status" value="1"/>
</dbReference>
<evidence type="ECO:0000256" key="3">
    <source>
        <dbReference type="ARBA" id="ARBA00022833"/>
    </source>
</evidence>
<dbReference type="PROSITE" id="PS00059">
    <property type="entry name" value="ADH_ZINC"/>
    <property type="match status" value="1"/>
</dbReference>
<proteinExistence type="inferred from homology"/>
<evidence type="ECO:0000313" key="7">
    <source>
        <dbReference type="EMBL" id="MDQ0373942.1"/>
    </source>
</evidence>
<dbReference type="InterPro" id="IPR011032">
    <property type="entry name" value="GroES-like_sf"/>
</dbReference>
<keyword evidence="3 5" id="KW-0862">Zinc</keyword>
<evidence type="ECO:0000256" key="1">
    <source>
        <dbReference type="ARBA" id="ARBA00001947"/>
    </source>
</evidence>
<reference evidence="7 8" key="1">
    <citation type="submission" date="2023-07" db="EMBL/GenBank/DDBJ databases">
        <title>Sorghum-associated microbial communities from plants grown in Nebraska, USA.</title>
        <authorList>
            <person name="Schachtman D."/>
        </authorList>
    </citation>
    <scope>NUCLEOTIDE SEQUENCE [LARGE SCALE GENOMIC DNA]</scope>
    <source>
        <strain evidence="7 8">BE332</strain>
    </source>
</reference>
<dbReference type="Pfam" id="PF08240">
    <property type="entry name" value="ADH_N"/>
    <property type="match status" value="1"/>
</dbReference>
<dbReference type="InterPro" id="IPR013149">
    <property type="entry name" value="ADH-like_C"/>
</dbReference>
<dbReference type="Proteomes" id="UP001239626">
    <property type="component" value="Unassembled WGS sequence"/>
</dbReference>
<keyword evidence="4" id="KW-0560">Oxidoreductase</keyword>
<sequence length="355" mass="36861">MTTLPDATTSVVGVAYLGDARIDVREAAAEPPAAGQVRIRVAYVGLCGTDLHIVHGAMDARVSTPLVFGHEMSGTIESLGEGVDGWLVGDRVTVMPLDWDGTCPACVAGHQHICQNLDFIGIDSPGALQTLWNVPASTVVALPPDLALEVAALVEPTAVAVHDVRRGEVAPGDRVVVLGGGPIGVLIASVARHIGAQVVIAEPDARRRAQIDELGHLTIDPRATDQAAWVTKWTAGAGADVVFEVSGAPSAVAASTGLAKVRGTVVVVAIHGAPREVDLKQVFWRELRLLGARVYERTDFEAAAELLAAGVVPSELLVTAIVPLTGVRAAFDDLEQGRAMKILVDVAGAGNEVAV</sequence>
<evidence type="ECO:0000256" key="4">
    <source>
        <dbReference type="ARBA" id="ARBA00023002"/>
    </source>
</evidence>
<feature type="domain" description="Enoyl reductase (ER)" evidence="6">
    <location>
        <begin position="18"/>
        <end position="344"/>
    </location>
</feature>